<protein>
    <submittedName>
        <fullName evidence="3">Addiction module toxin, RelE/StbE family</fullName>
    </submittedName>
</protein>
<dbReference type="InterPro" id="IPR035093">
    <property type="entry name" value="RelE/ParE_toxin_dom_sf"/>
</dbReference>
<evidence type="ECO:0000313" key="4">
    <source>
        <dbReference type="Proteomes" id="UP000003573"/>
    </source>
</evidence>
<dbReference type="PANTHER" id="PTHR40588">
    <property type="entry name" value="MRNA INTERFERASE TOXIN YAFQ"/>
    <property type="match status" value="1"/>
</dbReference>
<dbReference type="NCBIfam" id="TIGR02385">
    <property type="entry name" value="RelE_StbE"/>
    <property type="match status" value="1"/>
</dbReference>
<sequence>MMRIERTSEFKRDYKRLLKKHRDVSKLRNVLELIISGETETLYRRYKNHFLKGQYKGYQECHIEADWLLIYKVEQKRLVLVLTRTGSHDELF</sequence>
<dbReference type="InterPro" id="IPR004386">
    <property type="entry name" value="Toxin_YafQ-like"/>
</dbReference>
<dbReference type="STRING" id="764298.STRMA_1018"/>
<comment type="caution">
    <text evidence="3">The sequence shown here is derived from an EMBL/GenBank/DDBJ whole genome shotgun (WGS) entry which is preliminary data.</text>
</comment>
<keyword evidence="1" id="KW-1277">Toxin-antitoxin system</keyword>
<feature type="active site" description="Proton donor" evidence="2">
    <location>
        <position position="88"/>
    </location>
</feature>
<dbReference type="Pfam" id="PF15738">
    <property type="entry name" value="YafQ_toxin"/>
    <property type="match status" value="1"/>
</dbReference>
<keyword evidence="4" id="KW-1185">Reference proteome</keyword>
<evidence type="ECO:0000256" key="1">
    <source>
        <dbReference type="ARBA" id="ARBA00022649"/>
    </source>
</evidence>
<dbReference type="GO" id="GO:0006402">
    <property type="term" value="P:mRNA catabolic process"/>
    <property type="evidence" value="ECO:0007669"/>
    <property type="project" value="TreeGrafter"/>
</dbReference>
<dbReference type="PANTHER" id="PTHR40588:SF1">
    <property type="entry name" value="MRNA INTERFERASE TOXIN YAFQ"/>
    <property type="match status" value="1"/>
</dbReference>
<name>G5JUM8_9STRE</name>
<dbReference type="PIRSF" id="PIRSF006156">
    <property type="entry name" value="YafQ"/>
    <property type="match status" value="1"/>
</dbReference>
<dbReference type="InterPro" id="IPR007712">
    <property type="entry name" value="RelE/ParE_toxin"/>
</dbReference>
<dbReference type="GO" id="GO:0004521">
    <property type="term" value="F:RNA endonuclease activity"/>
    <property type="evidence" value="ECO:0007669"/>
    <property type="project" value="TreeGrafter"/>
</dbReference>
<gene>
    <name evidence="3" type="ORF">STRMA_1018</name>
</gene>
<dbReference type="GO" id="GO:0006415">
    <property type="term" value="P:translational termination"/>
    <property type="evidence" value="ECO:0007669"/>
    <property type="project" value="TreeGrafter"/>
</dbReference>
<dbReference type="Proteomes" id="UP000003573">
    <property type="component" value="Unassembled WGS sequence"/>
</dbReference>
<accession>G5JUM8</accession>
<evidence type="ECO:0000256" key="2">
    <source>
        <dbReference type="PIRSR" id="PIRSR006156-1"/>
    </source>
</evidence>
<proteinExistence type="predicted"/>
<evidence type="ECO:0000313" key="3">
    <source>
        <dbReference type="EMBL" id="EHJ52770.1"/>
    </source>
</evidence>
<dbReference type="EMBL" id="AEUW02000001">
    <property type="protein sequence ID" value="EHJ52770.1"/>
    <property type="molecule type" value="Genomic_DNA"/>
</dbReference>
<reference evidence="3 4" key="1">
    <citation type="journal article" date="2014" name="Int. J. Syst. Evol. Microbiol.">
        <title>Phylogenomics and the dynamic genome evolution of the genus Streptococcus.</title>
        <authorList>
            <consortium name="The Broad Institute Genome Sequencing Platform"/>
            <person name="Richards V.P."/>
            <person name="Palmer S.R."/>
            <person name="Pavinski Bitar P.D."/>
            <person name="Qin X."/>
            <person name="Weinstock G.M."/>
            <person name="Highlander S.K."/>
            <person name="Town C.D."/>
            <person name="Burne R.A."/>
            <person name="Stanhope M.J."/>
        </authorList>
    </citation>
    <scope>NUCLEOTIDE SEQUENCE [LARGE SCALE GENOMIC DNA]</scope>
    <source>
        <strain evidence="3 4">NCTC 11558</strain>
    </source>
</reference>
<dbReference type="RefSeq" id="WP_003081199.1">
    <property type="nucleotide sequence ID" value="NZ_AEUW02000001.1"/>
</dbReference>
<dbReference type="eggNOG" id="COG3041">
    <property type="taxonomic scope" value="Bacteria"/>
</dbReference>
<organism evidence="3 4">
    <name type="scientific">Streptococcus macacae NCTC 11558</name>
    <dbReference type="NCBI Taxonomy" id="764298"/>
    <lineage>
        <taxon>Bacteria</taxon>
        <taxon>Bacillati</taxon>
        <taxon>Bacillota</taxon>
        <taxon>Bacilli</taxon>
        <taxon>Lactobacillales</taxon>
        <taxon>Streptococcaceae</taxon>
        <taxon>Streptococcus</taxon>
    </lineage>
</organism>
<dbReference type="AlphaFoldDB" id="G5JUM8"/>
<dbReference type="SUPFAM" id="SSF143011">
    <property type="entry name" value="RelE-like"/>
    <property type="match status" value="1"/>
</dbReference>
<dbReference type="Gene3D" id="3.30.2310.20">
    <property type="entry name" value="RelE-like"/>
    <property type="match status" value="1"/>
</dbReference>